<gene>
    <name evidence="1" type="ORF">CHC_T00000561001</name>
</gene>
<dbReference type="Proteomes" id="UP000012073">
    <property type="component" value="Unassembled WGS sequence"/>
</dbReference>
<sequence>MRHQEIENSIIPNCSPTRGLNFIFRRALGHKSLQSGEPNPRGRRGHLLLQDIVDQGVDNPKIHVLARLVPQVHPRRVRKPLVCDERIPAV</sequence>
<name>R7QI73_CHOCR</name>
<proteinExistence type="predicted"/>
<protein>
    <submittedName>
        <fullName evidence="1">Uncharacterized protein</fullName>
    </submittedName>
</protein>
<dbReference type="EMBL" id="HG001903">
    <property type="protein sequence ID" value="CDF38217.1"/>
    <property type="molecule type" value="Genomic_DNA"/>
</dbReference>
<accession>R7QI73</accession>
<dbReference type="AlphaFoldDB" id="R7QI73"/>
<organism evidence="1 2">
    <name type="scientific">Chondrus crispus</name>
    <name type="common">Carrageen Irish moss</name>
    <name type="synonym">Polymorpha crispa</name>
    <dbReference type="NCBI Taxonomy" id="2769"/>
    <lineage>
        <taxon>Eukaryota</taxon>
        <taxon>Rhodophyta</taxon>
        <taxon>Florideophyceae</taxon>
        <taxon>Rhodymeniophycidae</taxon>
        <taxon>Gigartinales</taxon>
        <taxon>Gigartinaceae</taxon>
        <taxon>Chondrus</taxon>
    </lineage>
</organism>
<evidence type="ECO:0000313" key="2">
    <source>
        <dbReference type="Proteomes" id="UP000012073"/>
    </source>
</evidence>
<dbReference type="RefSeq" id="XP_005718102.1">
    <property type="nucleotide sequence ID" value="XM_005718045.1"/>
</dbReference>
<dbReference type="Gramene" id="CDF38217">
    <property type="protein sequence ID" value="CDF38217"/>
    <property type="gene ID" value="CHC_T00000561001"/>
</dbReference>
<evidence type="ECO:0000313" key="1">
    <source>
        <dbReference type="EMBL" id="CDF38217.1"/>
    </source>
</evidence>
<dbReference type="GeneID" id="17325819"/>
<dbReference type="KEGG" id="ccp:CHC_T00000561001"/>
<keyword evidence="2" id="KW-1185">Reference proteome</keyword>
<reference evidence="2" key="1">
    <citation type="journal article" date="2013" name="Proc. Natl. Acad. Sci. U.S.A.">
        <title>Genome structure and metabolic features in the red seaweed Chondrus crispus shed light on evolution of the Archaeplastida.</title>
        <authorList>
            <person name="Collen J."/>
            <person name="Porcel B."/>
            <person name="Carre W."/>
            <person name="Ball S.G."/>
            <person name="Chaparro C."/>
            <person name="Tonon T."/>
            <person name="Barbeyron T."/>
            <person name="Michel G."/>
            <person name="Noel B."/>
            <person name="Valentin K."/>
            <person name="Elias M."/>
            <person name="Artiguenave F."/>
            <person name="Arun A."/>
            <person name="Aury J.M."/>
            <person name="Barbosa-Neto J.F."/>
            <person name="Bothwell J.H."/>
            <person name="Bouget F.Y."/>
            <person name="Brillet L."/>
            <person name="Cabello-Hurtado F."/>
            <person name="Capella-Gutierrez S."/>
            <person name="Charrier B."/>
            <person name="Cladiere L."/>
            <person name="Cock J.M."/>
            <person name="Coelho S.M."/>
            <person name="Colleoni C."/>
            <person name="Czjzek M."/>
            <person name="Da Silva C."/>
            <person name="Delage L."/>
            <person name="Denoeud F."/>
            <person name="Deschamps P."/>
            <person name="Dittami S.M."/>
            <person name="Gabaldon T."/>
            <person name="Gachon C.M."/>
            <person name="Groisillier A."/>
            <person name="Herve C."/>
            <person name="Jabbari K."/>
            <person name="Katinka M."/>
            <person name="Kloareg B."/>
            <person name="Kowalczyk N."/>
            <person name="Labadie K."/>
            <person name="Leblanc C."/>
            <person name="Lopez P.J."/>
            <person name="McLachlan D.H."/>
            <person name="Meslet-Cladiere L."/>
            <person name="Moustafa A."/>
            <person name="Nehr Z."/>
            <person name="Nyvall Collen P."/>
            <person name="Panaud O."/>
            <person name="Partensky F."/>
            <person name="Poulain J."/>
            <person name="Rensing S.A."/>
            <person name="Rousvoal S."/>
            <person name="Samson G."/>
            <person name="Symeonidi A."/>
            <person name="Weissenbach J."/>
            <person name="Zambounis A."/>
            <person name="Wincker P."/>
            <person name="Boyen C."/>
        </authorList>
    </citation>
    <scope>NUCLEOTIDE SEQUENCE [LARGE SCALE GENOMIC DNA]</scope>
    <source>
        <strain evidence="2">cv. Stackhouse</strain>
    </source>
</reference>